<feature type="compositionally biased region" description="Basic and acidic residues" evidence="1">
    <location>
        <begin position="110"/>
        <end position="141"/>
    </location>
</feature>
<comment type="caution">
    <text evidence="2">The sequence shown here is derived from an EMBL/GenBank/DDBJ whole genome shotgun (WGS) entry which is preliminary data.</text>
</comment>
<proteinExistence type="predicted"/>
<evidence type="ECO:0000313" key="3">
    <source>
        <dbReference type="Proteomes" id="UP001279734"/>
    </source>
</evidence>
<evidence type="ECO:0000256" key="1">
    <source>
        <dbReference type="SAM" id="MobiDB-lite"/>
    </source>
</evidence>
<feature type="region of interest" description="Disordered" evidence="1">
    <location>
        <begin position="1"/>
        <end position="160"/>
    </location>
</feature>
<sequence length="160" mass="17319">MRDPSTKRDRVKSHGVDEVQNSHPWERKCTTSAGGNKRDPPNQLVHTLVRPPRRASQIGGAQPGNLVPTSNPHRLASEAANEESRKAHVGGAGKWKTTPKDPGKGGNPIRGERRGGKEGRRGIGVADRGKGGEETAEREGRGAAGGRRRRKTFRATSWRA</sequence>
<accession>A0AAD3TIZ5</accession>
<keyword evidence="3" id="KW-1185">Reference proteome</keyword>
<gene>
    <name evidence="2" type="ORF">Nepgr_032628</name>
</gene>
<reference evidence="2" key="1">
    <citation type="submission" date="2023-05" db="EMBL/GenBank/DDBJ databases">
        <title>Nepenthes gracilis genome sequencing.</title>
        <authorList>
            <person name="Fukushima K."/>
        </authorList>
    </citation>
    <scope>NUCLEOTIDE SEQUENCE</scope>
    <source>
        <strain evidence="2">SING2019-196</strain>
    </source>
</reference>
<protein>
    <submittedName>
        <fullName evidence="2">Uncharacterized protein</fullName>
    </submittedName>
</protein>
<dbReference type="Proteomes" id="UP001279734">
    <property type="component" value="Unassembled WGS sequence"/>
</dbReference>
<dbReference type="EMBL" id="BSYO01000039">
    <property type="protein sequence ID" value="GMH30785.1"/>
    <property type="molecule type" value="Genomic_DNA"/>
</dbReference>
<organism evidence="2 3">
    <name type="scientific">Nepenthes gracilis</name>
    <name type="common">Slender pitcher plant</name>
    <dbReference type="NCBI Taxonomy" id="150966"/>
    <lineage>
        <taxon>Eukaryota</taxon>
        <taxon>Viridiplantae</taxon>
        <taxon>Streptophyta</taxon>
        <taxon>Embryophyta</taxon>
        <taxon>Tracheophyta</taxon>
        <taxon>Spermatophyta</taxon>
        <taxon>Magnoliopsida</taxon>
        <taxon>eudicotyledons</taxon>
        <taxon>Gunneridae</taxon>
        <taxon>Pentapetalae</taxon>
        <taxon>Caryophyllales</taxon>
        <taxon>Nepenthaceae</taxon>
        <taxon>Nepenthes</taxon>
    </lineage>
</organism>
<dbReference type="AlphaFoldDB" id="A0AAD3TIZ5"/>
<feature type="compositionally biased region" description="Basic and acidic residues" evidence="1">
    <location>
        <begin position="1"/>
        <end position="17"/>
    </location>
</feature>
<name>A0AAD3TIZ5_NEPGR</name>
<evidence type="ECO:0000313" key="2">
    <source>
        <dbReference type="EMBL" id="GMH30785.1"/>
    </source>
</evidence>